<organism evidence="3 4">
    <name type="scientific">Bordetella genomosp. 8</name>
    <dbReference type="NCBI Taxonomy" id="1416806"/>
    <lineage>
        <taxon>Bacteria</taxon>
        <taxon>Pseudomonadati</taxon>
        <taxon>Pseudomonadota</taxon>
        <taxon>Betaproteobacteria</taxon>
        <taxon>Burkholderiales</taxon>
        <taxon>Alcaligenaceae</taxon>
        <taxon>Bordetella</taxon>
    </lineage>
</organism>
<protein>
    <recommendedName>
        <fullName evidence="5">ABC transporter substrate-binding protein</fullName>
    </recommendedName>
</protein>
<dbReference type="Proteomes" id="UP000194151">
    <property type="component" value="Chromosome"/>
</dbReference>
<dbReference type="STRING" id="1416806.CAL12_24175"/>
<evidence type="ECO:0000313" key="4">
    <source>
        <dbReference type="Proteomes" id="UP000194151"/>
    </source>
</evidence>
<proteinExistence type="inferred from homology"/>
<evidence type="ECO:0008006" key="5">
    <source>
        <dbReference type="Google" id="ProtNLM"/>
    </source>
</evidence>
<dbReference type="InterPro" id="IPR042100">
    <property type="entry name" value="Bug_dom1"/>
</dbReference>
<evidence type="ECO:0000256" key="2">
    <source>
        <dbReference type="SAM" id="SignalP"/>
    </source>
</evidence>
<dbReference type="InterPro" id="IPR005064">
    <property type="entry name" value="BUG"/>
</dbReference>
<dbReference type="PANTHER" id="PTHR42928">
    <property type="entry name" value="TRICARBOXYLATE-BINDING PROTEIN"/>
    <property type="match status" value="1"/>
</dbReference>
<reference evidence="3 4" key="1">
    <citation type="submission" date="2017-05" db="EMBL/GenBank/DDBJ databases">
        <title>Complete and WGS of Bordetella genogroups.</title>
        <authorList>
            <person name="Spilker T."/>
            <person name="LiPuma J."/>
        </authorList>
    </citation>
    <scope>NUCLEOTIDE SEQUENCE [LARGE SCALE GENOMIC DNA]</scope>
    <source>
        <strain evidence="3 4">AU19157</strain>
    </source>
</reference>
<gene>
    <name evidence="3" type="ORF">CAL12_24175</name>
</gene>
<feature type="chain" id="PRO_5013117335" description="ABC transporter substrate-binding protein" evidence="2">
    <location>
        <begin position="37"/>
        <end position="336"/>
    </location>
</feature>
<sequence>MKQTTPGGEQRAWTRTWTGRLCGALLAFCVAGAATAADDYPSHPINIIVPFSVGGSTDLVARLEAKALGQALNTSVVVENRTGGGGVIGWGGAARSAPDGYTLLTQEMSYAIAASLIKNLPYDPNKAFTNITTLVQVPHVLVVHPSVPAKTVQEFIALVKAHPDKYFFGSGGVGTNTHLGGELFNSLAGVKMSHIPFRGAGAALQDLLAGRVQAMITSVPTALAQIRSGKLRALMVASDHRIEALPDVPDAKESGLPGMDMQFWVGFAAPAGTPKPVIDKLNAAMVKSLQSPDMRAQLRELALEPVGSTPEQAAKLVRDEIARWHGVMEKAGIKPE</sequence>
<dbReference type="Gene3D" id="3.40.190.10">
    <property type="entry name" value="Periplasmic binding protein-like II"/>
    <property type="match status" value="1"/>
</dbReference>
<dbReference type="PANTHER" id="PTHR42928:SF5">
    <property type="entry name" value="BLR1237 PROTEIN"/>
    <property type="match status" value="1"/>
</dbReference>
<dbReference type="PIRSF" id="PIRSF017082">
    <property type="entry name" value="YflP"/>
    <property type="match status" value="1"/>
</dbReference>
<dbReference type="KEGG" id="bgv:CAL12_24175"/>
<dbReference type="AlphaFoldDB" id="A0A1W6YR81"/>
<dbReference type="Gene3D" id="3.40.190.150">
    <property type="entry name" value="Bordetella uptake gene, domain 1"/>
    <property type="match status" value="1"/>
</dbReference>
<dbReference type="SUPFAM" id="SSF53850">
    <property type="entry name" value="Periplasmic binding protein-like II"/>
    <property type="match status" value="1"/>
</dbReference>
<dbReference type="RefSeq" id="WP_086066929.1">
    <property type="nucleotide sequence ID" value="NZ_CP021108.1"/>
</dbReference>
<dbReference type="Pfam" id="PF03401">
    <property type="entry name" value="TctC"/>
    <property type="match status" value="1"/>
</dbReference>
<feature type="signal peptide" evidence="2">
    <location>
        <begin position="1"/>
        <end position="36"/>
    </location>
</feature>
<evidence type="ECO:0000313" key="3">
    <source>
        <dbReference type="EMBL" id="ARP83600.1"/>
    </source>
</evidence>
<evidence type="ECO:0000256" key="1">
    <source>
        <dbReference type="ARBA" id="ARBA00006987"/>
    </source>
</evidence>
<accession>A0A1W6YR81</accession>
<name>A0A1W6YR81_9BORD</name>
<keyword evidence="2" id="KW-0732">Signal</keyword>
<dbReference type="CDD" id="cd13578">
    <property type="entry name" value="PBP2_Bug27"/>
    <property type="match status" value="1"/>
</dbReference>
<dbReference type="OrthoDB" id="8841189at2"/>
<dbReference type="EMBL" id="CP021108">
    <property type="protein sequence ID" value="ARP83600.1"/>
    <property type="molecule type" value="Genomic_DNA"/>
</dbReference>
<keyword evidence="4" id="KW-1185">Reference proteome</keyword>
<comment type="similarity">
    <text evidence="1">Belongs to the UPF0065 (bug) family.</text>
</comment>